<keyword evidence="7 9" id="KW-0472">Membrane</keyword>
<protein>
    <submittedName>
        <fullName evidence="10">Membrane protein</fullName>
    </submittedName>
</protein>
<keyword evidence="2" id="KW-0813">Transport</keyword>
<dbReference type="GO" id="GO:0005886">
    <property type="term" value="C:plasma membrane"/>
    <property type="evidence" value="ECO:0007669"/>
    <property type="project" value="UniProtKB-SubCell"/>
</dbReference>
<keyword evidence="4" id="KW-0997">Cell inner membrane</keyword>
<feature type="transmembrane region" description="Helical" evidence="9">
    <location>
        <begin position="97"/>
        <end position="117"/>
    </location>
</feature>
<organism evidence="10 11">
    <name type="scientific">Planctomyces bekefii</name>
    <dbReference type="NCBI Taxonomy" id="1653850"/>
    <lineage>
        <taxon>Bacteria</taxon>
        <taxon>Pseudomonadati</taxon>
        <taxon>Planctomycetota</taxon>
        <taxon>Planctomycetia</taxon>
        <taxon>Planctomycetales</taxon>
        <taxon>Planctomycetaceae</taxon>
        <taxon>Planctomyces</taxon>
    </lineage>
</organism>
<keyword evidence="3" id="KW-1003">Cell membrane</keyword>
<evidence type="ECO:0000256" key="8">
    <source>
        <dbReference type="ARBA" id="ARBA00035655"/>
    </source>
</evidence>
<evidence type="ECO:0000256" key="2">
    <source>
        <dbReference type="ARBA" id="ARBA00022448"/>
    </source>
</evidence>
<evidence type="ECO:0000256" key="5">
    <source>
        <dbReference type="ARBA" id="ARBA00022692"/>
    </source>
</evidence>
<reference evidence="10 11" key="2">
    <citation type="submission" date="2019-08" db="EMBL/GenBank/DDBJ databases">
        <authorList>
            <person name="Henke P."/>
        </authorList>
    </citation>
    <scope>NUCLEOTIDE SEQUENCE [LARGE SCALE GENOMIC DNA]</scope>
    <source>
        <strain evidence="10">Phe10_nw2017</strain>
    </source>
</reference>
<dbReference type="InterPro" id="IPR007272">
    <property type="entry name" value="Sulf_transp_TsuA/YedE"/>
</dbReference>
<keyword evidence="6 9" id="KW-1133">Transmembrane helix</keyword>
<dbReference type="PANTHER" id="PTHR30574">
    <property type="entry name" value="INNER MEMBRANE PROTEIN YEDE"/>
    <property type="match status" value="1"/>
</dbReference>
<comment type="subcellular location">
    <subcellularLocation>
        <location evidence="1">Cell inner membrane</location>
        <topology evidence="1">Multi-pass membrane protein</topology>
    </subcellularLocation>
</comment>
<name>A0A5C6M3X1_9PLAN</name>
<evidence type="ECO:0000256" key="9">
    <source>
        <dbReference type="SAM" id="Phobius"/>
    </source>
</evidence>
<dbReference type="PANTHER" id="PTHR30574:SF1">
    <property type="entry name" value="SULPHUR TRANSPORT DOMAIN-CONTAINING PROTEIN"/>
    <property type="match status" value="1"/>
</dbReference>
<reference evidence="10 11" key="1">
    <citation type="submission" date="2019-08" db="EMBL/GenBank/DDBJ databases">
        <title>100 year-old enigma solved: identification of Planctomyces bekefii, the type genus and species of the phylum Planctomycetes.</title>
        <authorList>
            <person name="Svetlana D.N."/>
            <person name="Overmann J."/>
        </authorList>
    </citation>
    <scope>NUCLEOTIDE SEQUENCE [LARGE SCALE GENOMIC DNA]</scope>
    <source>
        <strain evidence="10">Phe10_nw2017</strain>
    </source>
</reference>
<feature type="transmembrane region" description="Helical" evidence="9">
    <location>
        <begin position="60"/>
        <end position="77"/>
    </location>
</feature>
<keyword evidence="5 9" id="KW-0812">Transmembrane</keyword>
<dbReference type="AlphaFoldDB" id="A0A5C6M3X1"/>
<proteinExistence type="inferred from homology"/>
<evidence type="ECO:0000256" key="1">
    <source>
        <dbReference type="ARBA" id="ARBA00004429"/>
    </source>
</evidence>
<gene>
    <name evidence="10" type="ORF">E3A20_14880</name>
</gene>
<evidence type="ECO:0000313" key="11">
    <source>
        <dbReference type="Proteomes" id="UP000321083"/>
    </source>
</evidence>
<comment type="similarity">
    <text evidence="8">Belongs to the TsuA/YedE (TC 9.B.102) family.</text>
</comment>
<accession>A0A5C6M3X1</accession>
<evidence type="ECO:0000313" key="10">
    <source>
        <dbReference type="EMBL" id="TWW09386.1"/>
    </source>
</evidence>
<evidence type="ECO:0000256" key="3">
    <source>
        <dbReference type="ARBA" id="ARBA00022475"/>
    </source>
</evidence>
<sequence length="121" mass="12839">MLLVGDGRIFGVSGVMGGLIRPVRGEVGWRMATFLGLAVGGFILREWMPETLPTMDIRPLWQLSVAGLLVGFGARLGGGCTSGHGVCGVGRGSKRSIVATMLFMASGMIIATLYELWTRNP</sequence>
<keyword evidence="11" id="KW-1185">Reference proteome</keyword>
<dbReference type="Proteomes" id="UP000321083">
    <property type="component" value="Unassembled WGS sequence"/>
</dbReference>
<feature type="transmembrane region" description="Helical" evidence="9">
    <location>
        <begin position="27"/>
        <end position="48"/>
    </location>
</feature>
<dbReference type="EMBL" id="SRHE01000291">
    <property type="protein sequence ID" value="TWW09386.1"/>
    <property type="molecule type" value="Genomic_DNA"/>
</dbReference>
<evidence type="ECO:0000256" key="6">
    <source>
        <dbReference type="ARBA" id="ARBA00022989"/>
    </source>
</evidence>
<dbReference type="Pfam" id="PF04143">
    <property type="entry name" value="Sulf_transp"/>
    <property type="match status" value="1"/>
</dbReference>
<evidence type="ECO:0000256" key="4">
    <source>
        <dbReference type="ARBA" id="ARBA00022519"/>
    </source>
</evidence>
<comment type="caution">
    <text evidence="10">The sequence shown here is derived from an EMBL/GenBank/DDBJ whole genome shotgun (WGS) entry which is preliminary data.</text>
</comment>
<evidence type="ECO:0000256" key="7">
    <source>
        <dbReference type="ARBA" id="ARBA00023136"/>
    </source>
</evidence>